<dbReference type="EMBL" id="JAUSSU010000009">
    <property type="protein sequence ID" value="MDQ0114840.1"/>
    <property type="molecule type" value="Genomic_DNA"/>
</dbReference>
<protein>
    <submittedName>
        <fullName evidence="3">Glycosyltransferase EpsD</fullName>
        <ecNumber evidence="3">2.4.-.-</ecNumber>
    </submittedName>
</protein>
<dbReference type="Pfam" id="PF00534">
    <property type="entry name" value="Glycos_transf_1"/>
    <property type="match status" value="1"/>
</dbReference>
<feature type="domain" description="Glycosyl transferase family 1" evidence="1">
    <location>
        <begin position="185"/>
        <end position="346"/>
    </location>
</feature>
<evidence type="ECO:0000313" key="3">
    <source>
        <dbReference type="EMBL" id="MDQ0114840.1"/>
    </source>
</evidence>
<dbReference type="InterPro" id="IPR001296">
    <property type="entry name" value="Glyco_trans_1"/>
</dbReference>
<dbReference type="PANTHER" id="PTHR45947">
    <property type="entry name" value="SULFOQUINOVOSYL TRANSFERASE SQD2"/>
    <property type="match status" value="1"/>
</dbReference>
<dbReference type="Gene3D" id="3.40.50.2000">
    <property type="entry name" value="Glycogen Phosphorylase B"/>
    <property type="match status" value="2"/>
</dbReference>
<comment type="caution">
    <text evidence="3">The sequence shown here is derived from an EMBL/GenBank/DDBJ whole genome shotgun (WGS) entry which is preliminary data.</text>
</comment>
<accession>A0ABT9U5C8</accession>
<reference evidence="3 4" key="1">
    <citation type="submission" date="2023-07" db="EMBL/GenBank/DDBJ databases">
        <title>Sorghum-associated microbial communities from plants grown in Nebraska, USA.</title>
        <authorList>
            <person name="Schachtman D."/>
        </authorList>
    </citation>
    <scope>NUCLEOTIDE SEQUENCE [LARGE SCALE GENOMIC DNA]</scope>
    <source>
        <strain evidence="3 4">CC482</strain>
    </source>
</reference>
<evidence type="ECO:0000259" key="2">
    <source>
        <dbReference type="Pfam" id="PF13477"/>
    </source>
</evidence>
<dbReference type="CDD" id="cd03808">
    <property type="entry name" value="GT4_CapM-like"/>
    <property type="match status" value="1"/>
</dbReference>
<name>A0ABT9U5C8_PAEHA</name>
<proteinExistence type="predicted"/>
<evidence type="ECO:0000259" key="1">
    <source>
        <dbReference type="Pfam" id="PF00534"/>
    </source>
</evidence>
<dbReference type="InterPro" id="IPR050194">
    <property type="entry name" value="Glycosyltransferase_grp1"/>
</dbReference>
<keyword evidence="3" id="KW-0808">Transferase</keyword>
<dbReference type="RefSeq" id="WP_307206232.1">
    <property type="nucleotide sequence ID" value="NZ_JAUSSU010000009.1"/>
</dbReference>
<dbReference type="EC" id="2.4.-.-" evidence="3"/>
<keyword evidence="3" id="KW-0328">Glycosyltransferase</keyword>
<evidence type="ECO:0000313" key="4">
    <source>
        <dbReference type="Proteomes" id="UP001229346"/>
    </source>
</evidence>
<dbReference type="SUPFAM" id="SSF53756">
    <property type="entry name" value="UDP-Glycosyltransferase/glycogen phosphorylase"/>
    <property type="match status" value="1"/>
</dbReference>
<gene>
    <name evidence="3" type="ORF">J2T15_004297</name>
</gene>
<sequence length="388" mass="43955">MPNKILFCATVDYHFSAFHLPVLEWFKQHNWEVHIAAKGDLDIPYVDKKFNIPMERSPFSIRNREAFRQLKTVIGENDYNIIHCHTPIGGVLARLAGRRARKKGTKVIYTAHGFHFCKGAPLLNWLLYYPIERSLARMTDCLVTINDEDYNLARGHRFKAGQIAHVHGVGIDTGRFRPAQPLEKARLRQSYGYKQDDILLFYAAEFNGNKNHQLIIGAMALIKEEVPAMRLLLAGRGPLQEECRKLAASLGIEHMIHFLGYRSDIDQVLPMCDIAVSGSLREGLPVNIMEAMACGLPIAATHNRGHDELVIDNVSGYLIAPNQVATFAERILALCTSQELRKEMGGKGLAHIQKYTLGQVRQQLSEIYLDYMMGEHNGTQDQHRHSYL</sequence>
<dbReference type="Pfam" id="PF13477">
    <property type="entry name" value="Glyco_trans_4_2"/>
    <property type="match status" value="1"/>
</dbReference>
<keyword evidence="4" id="KW-1185">Reference proteome</keyword>
<dbReference type="PANTHER" id="PTHR45947:SF3">
    <property type="entry name" value="SULFOQUINOVOSYL TRANSFERASE SQD2"/>
    <property type="match status" value="1"/>
</dbReference>
<organism evidence="3 4">
    <name type="scientific">Paenibacillus harenae</name>
    <dbReference type="NCBI Taxonomy" id="306543"/>
    <lineage>
        <taxon>Bacteria</taxon>
        <taxon>Bacillati</taxon>
        <taxon>Bacillota</taxon>
        <taxon>Bacilli</taxon>
        <taxon>Bacillales</taxon>
        <taxon>Paenibacillaceae</taxon>
        <taxon>Paenibacillus</taxon>
    </lineage>
</organism>
<dbReference type="InterPro" id="IPR028098">
    <property type="entry name" value="Glyco_trans_4-like_N"/>
</dbReference>
<feature type="domain" description="Glycosyltransferase subfamily 4-like N-terminal" evidence="2">
    <location>
        <begin position="4"/>
        <end position="144"/>
    </location>
</feature>
<dbReference type="Proteomes" id="UP001229346">
    <property type="component" value="Unassembled WGS sequence"/>
</dbReference>
<dbReference type="GO" id="GO:0016757">
    <property type="term" value="F:glycosyltransferase activity"/>
    <property type="evidence" value="ECO:0007669"/>
    <property type="project" value="UniProtKB-KW"/>
</dbReference>